<dbReference type="RefSeq" id="WP_241572484.1">
    <property type="nucleotide sequence ID" value="NZ_JAKUML010000014.1"/>
</dbReference>
<comment type="subcellular location">
    <subcellularLocation>
        <location evidence="1 2">Cytoplasm</location>
    </subcellularLocation>
</comment>
<dbReference type="SUPFAM" id="SSF55729">
    <property type="entry name" value="Acyl-CoA N-acyltransferases (Nat)"/>
    <property type="match status" value="1"/>
</dbReference>
<dbReference type="GO" id="GO:0005737">
    <property type="term" value="C:cytoplasm"/>
    <property type="evidence" value="ECO:0007669"/>
    <property type="project" value="UniProtKB-SubCell"/>
</dbReference>
<dbReference type="PROSITE" id="PS51186">
    <property type="entry name" value="GNAT"/>
    <property type="match status" value="1"/>
</dbReference>
<keyword evidence="1 4" id="KW-0012">Acyltransferase</keyword>
<protein>
    <recommendedName>
        <fullName evidence="1 2">[Ribosomal protein bS18]-alanine N-acetyltransferase</fullName>
        <ecNumber evidence="1 2">2.3.1.266</ecNumber>
    </recommendedName>
</protein>
<evidence type="ECO:0000256" key="1">
    <source>
        <dbReference type="HAMAP-Rule" id="MF_02210"/>
    </source>
</evidence>
<comment type="caution">
    <text evidence="1">Lacks conserved residue(s) required for the propagation of feature annotation.</text>
</comment>
<comment type="function">
    <text evidence="1 2">Acetylates the N-terminal alanine of ribosomal protein bS18.</text>
</comment>
<proteinExistence type="inferred from homology"/>
<comment type="similarity">
    <text evidence="1 2">Belongs to the acetyltransferase family. RimI subfamily.</text>
</comment>
<dbReference type="InterPro" id="IPR016181">
    <property type="entry name" value="Acyl_CoA_acyltransferase"/>
</dbReference>
<dbReference type="EMBL" id="JAKUML010000014">
    <property type="protein sequence ID" value="MCJ8147072.1"/>
    <property type="molecule type" value="Genomic_DNA"/>
</dbReference>
<evidence type="ECO:0000313" key="5">
    <source>
        <dbReference type="Proteomes" id="UP001139701"/>
    </source>
</evidence>
<gene>
    <name evidence="1 4" type="primary">rimI</name>
    <name evidence="4" type="ORF">MKI79_09185</name>
</gene>
<dbReference type="NCBIfam" id="TIGR01575">
    <property type="entry name" value="rimI"/>
    <property type="match status" value="1"/>
</dbReference>
<keyword evidence="1 4" id="KW-0808">Transferase</keyword>
<keyword evidence="4" id="KW-0687">Ribonucleoprotein</keyword>
<dbReference type="PANTHER" id="PTHR43617:SF35">
    <property type="entry name" value="[RIBOSOMAL PROTEIN BS18]-ALANINE N-ACETYLTRANSFERASE"/>
    <property type="match status" value="1"/>
</dbReference>
<dbReference type="AlphaFoldDB" id="A0A9X1WZQ2"/>
<evidence type="ECO:0000256" key="2">
    <source>
        <dbReference type="RuleBase" id="RU363094"/>
    </source>
</evidence>
<dbReference type="HAMAP" id="MF_02210">
    <property type="entry name" value="RimI"/>
    <property type="match status" value="1"/>
</dbReference>
<keyword evidence="5" id="KW-1185">Reference proteome</keyword>
<comment type="caution">
    <text evidence="4">The sequence shown here is derived from an EMBL/GenBank/DDBJ whole genome shotgun (WGS) entry which is preliminary data.</text>
</comment>
<comment type="catalytic activity">
    <reaction evidence="1 2">
        <text>N-terminal L-alanyl-[ribosomal protein bS18] + acetyl-CoA = N-terminal N(alpha)-acetyl-L-alanyl-[ribosomal protein bS18] + CoA + H(+)</text>
        <dbReference type="Rhea" id="RHEA:43756"/>
        <dbReference type="Rhea" id="RHEA-COMP:10676"/>
        <dbReference type="Rhea" id="RHEA-COMP:10677"/>
        <dbReference type="ChEBI" id="CHEBI:15378"/>
        <dbReference type="ChEBI" id="CHEBI:57287"/>
        <dbReference type="ChEBI" id="CHEBI:57288"/>
        <dbReference type="ChEBI" id="CHEBI:64718"/>
        <dbReference type="ChEBI" id="CHEBI:83683"/>
        <dbReference type="EC" id="2.3.1.266"/>
    </reaction>
</comment>
<dbReference type="Gene3D" id="3.40.630.30">
    <property type="match status" value="1"/>
</dbReference>
<dbReference type="PANTHER" id="PTHR43617">
    <property type="entry name" value="L-AMINO ACID N-ACETYLTRANSFERASE"/>
    <property type="match status" value="1"/>
</dbReference>
<dbReference type="GO" id="GO:0005840">
    <property type="term" value="C:ribosome"/>
    <property type="evidence" value="ECO:0007669"/>
    <property type="project" value="UniProtKB-KW"/>
</dbReference>
<feature type="binding site" evidence="1">
    <location>
        <position position="100"/>
    </location>
    <ligand>
        <name>acetyl-CoA</name>
        <dbReference type="ChEBI" id="CHEBI:57288"/>
    </ligand>
</feature>
<dbReference type="InterPro" id="IPR006464">
    <property type="entry name" value="AcTrfase_RimI/Ard1"/>
</dbReference>
<dbReference type="Pfam" id="PF00583">
    <property type="entry name" value="Acetyltransf_1"/>
    <property type="match status" value="1"/>
</dbReference>
<keyword evidence="4" id="KW-0689">Ribosomal protein</keyword>
<dbReference type="CDD" id="cd04301">
    <property type="entry name" value="NAT_SF"/>
    <property type="match status" value="1"/>
</dbReference>
<feature type="binding site" evidence="1">
    <location>
        <begin position="62"/>
        <end position="64"/>
    </location>
    <ligand>
        <name>acetyl-CoA</name>
        <dbReference type="ChEBI" id="CHEBI:57288"/>
    </ligand>
</feature>
<reference evidence="4" key="1">
    <citation type="submission" date="2022-02" db="EMBL/GenBank/DDBJ databases">
        <title>Acinetobacter A3.8 sp. nov., isolated from Sediment (Zhairuo Island).</title>
        <authorList>
            <person name="Zheng K."/>
        </authorList>
    </citation>
    <scope>NUCLEOTIDE SEQUENCE</scope>
    <source>
        <strain evidence="4">A3.8</strain>
    </source>
</reference>
<dbReference type="GO" id="GO:0008999">
    <property type="term" value="F:protein-N-terminal-alanine acetyltransferase activity"/>
    <property type="evidence" value="ECO:0007669"/>
    <property type="project" value="UniProtKB-UniRule"/>
</dbReference>
<dbReference type="InterPro" id="IPR043690">
    <property type="entry name" value="RimI"/>
</dbReference>
<feature type="domain" description="N-acetyltransferase" evidence="3">
    <location>
        <begin position="1"/>
        <end position="140"/>
    </location>
</feature>
<sequence length="148" mass="16749">MQHTDINAVCAIEQQVQFHPWTATQFADSVERYQSTVVEQDGKILGFCIMQKVLDEANLLLMAIDPKYQGQGLGTTMLNDAITRLGSACVQIFLEVRESNLSAIALYEKVGFHQIDLRKNYYPAPNHQKEHAVIMVNMLNEDAFQFGQ</sequence>
<name>A0A9X1WZQ2_9GAMM</name>
<organism evidence="4 5">
    <name type="scientific">Acinetobacter sedimenti</name>
    <dbReference type="NCBI Taxonomy" id="2919922"/>
    <lineage>
        <taxon>Bacteria</taxon>
        <taxon>Pseudomonadati</taxon>
        <taxon>Pseudomonadota</taxon>
        <taxon>Gammaproteobacteria</taxon>
        <taxon>Moraxellales</taxon>
        <taxon>Moraxellaceae</taxon>
        <taxon>Acinetobacter</taxon>
    </lineage>
</organism>
<keyword evidence="1 2" id="KW-0963">Cytoplasm</keyword>
<evidence type="ECO:0000259" key="3">
    <source>
        <dbReference type="PROSITE" id="PS51186"/>
    </source>
</evidence>
<dbReference type="InterPro" id="IPR050276">
    <property type="entry name" value="MshD_Acetyltransferase"/>
</dbReference>
<feature type="active site" description="Proton donor" evidence="1">
    <location>
        <position position="107"/>
    </location>
</feature>
<accession>A0A9X1WZQ2</accession>
<evidence type="ECO:0000313" key="4">
    <source>
        <dbReference type="EMBL" id="MCJ8147072.1"/>
    </source>
</evidence>
<dbReference type="Proteomes" id="UP001139701">
    <property type="component" value="Unassembled WGS sequence"/>
</dbReference>
<dbReference type="EC" id="2.3.1.266" evidence="1 2"/>
<feature type="active site" description="Proton acceptor" evidence="1">
    <location>
        <position position="95"/>
    </location>
</feature>
<dbReference type="InterPro" id="IPR000182">
    <property type="entry name" value="GNAT_dom"/>
</dbReference>